<dbReference type="RefSeq" id="WP_182457540.1">
    <property type="nucleotide sequence ID" value="NZ_CP059732.1"/>
</dbReference>
<organism evidence="2 3">
    <name type="scientific">Spirosoma foliorum</name>
    <dbReference type="NCBI Taxonomy" id="2710596"/>
    <lineage>
        <taxon>Bacteria</taxon>
        <taxon>Pseudomonadati</taxon>
        <taxon>Bacteroidota</taxon>
        <taxon>Cytophagia</taxon>
        <taxon>Cytophagales</taxon>
        <taxon>Cytophagaceae</taxon>
        <taxon>Spirosoma</taxon>
    </lineage>
</organism>
<evidence type="ECO:0000256" key="1">
    <source>
        <dbReference type="SAM" id="SignalP"/>
    </source>
</evidence>
<keyword evidence="3" id="KW-1185">Reference proteome</keyword>
<keyword evidence="1" id="KW-0732">Signal</keyword>
<dbReference type="PROSITE" id="PS51257">
    <property type="entry name" value="PROKAR_LIPOPROTEIN"/>
    <property type="match status" value="1"/>
</dbReference>
<accession>A0A7G5GNI1</accession>
<reference evidence="2 3" key="1">
    <citation type="submission" date="2020-07" db="EMBL/GenBank/DDBJ databases">
        <title>Spirosoma foliorum sp. nov., isolated from the leaves on the Nejang mountain Korea, Republic of.</title>
        <authorList>
            <person name="Ho H."/>
            <person name="Lee Y.-J."/>
            <person name="Nurcahyanto D.-A."/>
            <person name="Kim S.-G."/>
        </authorList>
    </citation>
    <scope>NUCLEOTIDE SEQUENCE [LARGE SCALE GENOMIC DNA]</scope>
    <source>
        <strain evidence="2 3">PL0136</strain>
    </source>
</reference>
<dbReference type="KEGG" id="sfol:H3H32_20685"/>
<dbReference type="Proteomes" id="UP000515369">
    <property type="component" value="Chromosome"/>
</dbReference>
<evidence type="ECO:0008006" key="4">
    <source>
        <dbReference type="Google" id="ProtNLM"/>
    </source>
</evidence>
<protein>
    <recommendedName>
        <fullName evidence="4">Lipoprotein</fullName>
    </recommendedName>
</protein>
<gene>
    <name evidence="2" type="ORF">H3H32_20685</name>
</gene>
<sequence length="408" mass="45074">MNKIIALIFSGLLIACSTRKTASTNEQVTSADSISQVPTTNMYANDRQFLQEHHSDLVELALGEARALICPAYQGRVMTTTADGQASYGWINYELIKSGKLLPHMNAFGGEDRFWLGPEGGQYALYFKKGDPFDGDHWQTPAAIDSEPFEIVSTTKTIATFSKNVSLVNYSGTQFDIGIERTIKLLDKSEIERQLAIATDSLKAVGIQSDNVITNKGKKAWEAQTGMPSIWILGMMNASPESMIIVPYREGDGQPVNDAYFGKVPADRLQMGKTAAQFKADAKYRSKIGVSPARATNWIGSYDSATKTLTLVTYDFDLNDRQYVNSAWEHQKDPYSGDVLNAYNDGPMKPGQPQMGHFYELESSSPAANLAPGSKRQHRHTTFHLQGSEQQLNQLALRLLHTDLASIN</sequence>
<feature type="signal peptide" evidence="1">
    <location>
        <begin position="1"/>
        <end position="22"/>
    </location>
</feature>
<evidence type="ECO:0000313" key="3">
    <source>
        <dbReference type="Proteomes" id="UP000515369"/>
    </source>
</evidence>
<name>A0A7G5GNI1_9BACT</name>
<feature type="chain" id="PRO_5028941525" description="Lipoprotein" evidence="1">
    <location>
        <begin position="23"/>
        <end position="408"/>
    </location>
</feature>
<dbReference type="AlphaFoldDB" id="A0A7G5GNI1"/>
<evidence type="ECO:0000313" key="2">
    <source>
        <dbReference type="EMBL" id="QMW00423.1"/>
    </source>
</evidence>
<proteinExistence type="predicted"/>
<dbReference type="EMBL" id="CP059732">
    <property type="protein sequence ID" value="QMW00423.1"/>
    <property type="molecule type" value="Genomic_DNA"/>
</dbReference>
<dbReference type="Pfam" id="PF20583">
    <property type="entry name" value="DUF6786"/>
    <property type="match status" value="1"/>
</dbReference>
<dbReference type="InterPro" id="IPR046713">
    <property type="entry name" value="DUF6786"/>
</dbReference>